<organism evidence="2 3">
    <name type="scientific">OM182 bacterium</name>
    <dbReference type="NCBI Taxonomy" id="2510334"/>
    <lineage>
        <taxon>Bacteria</taxon>
        <taxon>Pseudomonadati</taxon>
        <taxon>Pseudomonadota</taxon>
        <taxon>Gammaproteobacteria</taxon>
        <taxon>OMG group</taxon>
        <taxon>OM182 clade</taxon>
    </lineage>
</organism>
<evidence type="ECO:0000313" key="3">
    <source>
        <dbReference type="Proteomes" id="UP000320404"/>
    </source>
</evidence>
<proteinExistence type="predicted"/>
<keyword evidence="1" id="KW-1133">Transmembrane helix</keyword>
<dbReference type="InterPro" id="IPR012902">
    <property type="entry name" value="N_methyl_site"/>
</dbReference>
<dbReference type="Proteomes" id="UP000320404">
    <property type="component" value="Unassembled WGS sequence"/>
</dbReference>
<reference evidence="2 3" key="1">
    <citation type="submission" date="2019-02" db="EMBL/GenBank/DDBJ databases">
        <title>Prokaryotic population dynamics and viral predation in marine succession experiment using metagenomics: the confinement effect.</title>
        <authorList>
            <person name="Haro-Moreno J.M."/>
            <person name="Rodriguez-Valera F."/>
            <person name="Lopez-Perez M."/>
        </authorList>
    </citation>
    <scope>NUCLEOTIDE SEQUENCE [LARGE SCALE GENOMIC DNA]</scope>
    <source>
        <strain evidence="2">MED-G158</strain>
    </source>
</reference>
<sequence length="68" mass="7850">MQVSRRFIAGLTLIELLVTLFVLALLLNLSTPGMLYLVQQKASEVTINCLHRNQRHRWWHTPTHPVCA</sequence>
<protein>
    <submittedName>
        <fullName evidence="2">Prepilin-type N-terminal cleavage/methylation domain-containing protein</fullName>
    </submittedName>
</protein>
<dbReference type="EMBL" id="SHAH01000104">
    <property type="protein sequence ID" value="RZO74345.1"/>
    <property type="molecule type" value="Genomic_DNA"/>
</dbReference>
<dbReference type="Pfam" id="PF07963">
    <property type="entry name" value="N_methyl"/>
    <property type="match status" value="1"/>
</dbReference>
<gene>
    <name evidence="2" type="ORF">EVA69_06015</name>
</gene>
<name>A0A520RVV9_9GAMM</name>
<dbReference type="NCBIfam" id="TIGR02532">
    <property type="entry name" value="IV_pilin_GFxxxE"/>
    <property type="match status" value="1"/>
</dbReference>
<keyword evidence="1" id="KW-0812">Transmembrane</keyword>
<evidence type="ECO:0000313" key="2">
    <source>
        <dbReference type="EMBL" id="RZO74345.1"/>
    </source>
</evidence>
<dbReference type="AlphaFoldDB" id="A0A520RVV9"/>
<keyword evidence="1" id="KW-0472">Membrane</keyword>
<feature type="transmembrane region" description="Helical" evidence="1">
    <location>
        <begin position="7"/>
        <end position="27"/>
    </location>
</feature>
<comment type="caution">
    <text evidence="2">The sequence shown here is derived from an EMBL/GenBank/DDBJ whole genome shotgun (WGS) entry which is preliminary data.</text>
</comment>
<accession>A0A520RVV9</accession>
<evidence type="ECO:0000256" key="1">
    <source>
        <dbReference type="SAM" id="Phobius"/>
    </source>
</evidence>